<protein>
    <submittedName>
        <fullName evidence="6">GDSL-like lipase/acylhydrolase</fullName>
    </submittedName>
    <submittedName>
        <fullName evidence="7">Putative sinapine esterase</fullName>
        <ecNumber evidence="7">3.1.1.49</ecNumber>
    </submittedName>
</protein>
<evidence type="ECO:0000313" key="8">
    <source>
        <dbReference type="EnsemblPlants" id="AES63988"/>
    </source>
</evidence>
<evidence type="ECO:0000256" key="4">
    <source>
        <dbReference type="ARBA" id="ARBA00023180"/>
    </source>
</evidence>
<keyword evidence="5" id="KW-0472">Membrane</keyword>
<dbReference type="EnsemblPlants" id="AES63988">
    <property type="protein sequence ID" value="AES63988"/>
    <property type="gene ID" value="MTR_2g015590"/>
</dbReference>
<comment type="similarity">
    <text evidence="1">Belongs to the 'GDSL' lipolytic enzyme family.</text>
</comment>
<dbReference type="EMBL" id="PSQE01000002">
    <property type="protein sequence ID" value="RHN72054.1"/>
    <property type="molecule type" value="Genomic_DNA"/>
</dbReference>
<evidence type="ECO:0000313" key="6">
    <source>
        <dbReference type="EMBL" id="AES63988.1"/>
    </source>
</evidence>
<dbReference type="PaxDb" id="3880-AES63988"/>
<dbReference type="STRING" id="3880.G7IKA6"/>
<dbReference type="CDD" id="cd01837">
    <property type="entry name" value="SGNH_plant_lipase_like"/>
    <property type="match status" value="1"/>
</dbReference>
<dbReference type="SUPFAM" id="SSF52266">
    <property type="entry name" value="SGNH hydrolase"/>
    <property type="match status" value="1"/>
</dbReference>
<organism evidence="6 9">
    <name type="scientific">Medicago truncatula</name>
    <name type="common">Barrel medic</name>
    <name type="synonym">Medicago tribuloides</name>
    <dbReference type="NCBI Taxonomy" id="3880"/>
    <lineage>
        <taxon>Eukaryota</taxon>
        <taxon>Viridiplantae</taxon>
        <taxon>Streptophyta</taxon>
        <taxon>Embryophyta</taxon>
        <taxon>Tracheophyta</taxon>
        <taxon>Spermatophyta</taxon>
        <taxon>Magnoliopsida</taxon>
        <taxon>eudicotyledons</taxon>
        <taxon>Gunneridae</taxon>
        <taxon>Pentapetalae</taxon>
        <taxon>rosids</taxon>
        <taxon>fabids</taxon>
        <taxon>Fabales</taxon>
        <taxon>Fabaceae</taxon>
        <taxon>Papilionoideae</taxon>
        <taxon>50 kb inversion clade</taxon>
        <taxon>NPAAA clade</taxon>
        <taxon>Hologalegina</taxon>
        <taxon>IRL clade</taxon>
        <taxon>Trifolieae</taxon>
        <taxon>Medicago</taxon>
    </lineage>
</organism>
<dbReference type="InterPro" id="IPR035669">
    <property type="entry name" value="SGNH_plant_lipase-like"/>
</dbReference>
<dbReference type="EMBL" id="CM001218">
    <property type="protein sequence ID" value="AES63988.1"/>
    <property type="molecule type" value="Genomic_DNA"/>
</dbReference>
<dbReference type="GO" id="GO:0050285">
    <property type="term" value="F:sinapine esterase activity"/>
    <property type="evidence" value="ECO:0007669"/>
    <property type="project" value="UniProtKB-EC"/>
</dbReference>
<dbReference type="PANTHER" id="PTHR22835">
    <property type="entry name" value="ZINC FINGER FYVE DOMAIN CONTAINING PROTEIN"/>
    <property type="match status" value="1"/>
</dbReference>
<dbReference type="Gramene" id="rna7724">
    <property type="protein sequence ID" value="RHN72054.1"/>
    <property type="gene ID" value="gene7724"/>
</dbReference>
<dbReference type="OrthoDB" id="1600564at2759"/>
<dbReference type="HOGENOM" id="CLU_015101_2_1_1"/>
<keyword evidence="3 7" id="KW-0378">Hydrolase</keyword>
<evidence type="ECO:0000313" key="9">
    <source>
        <dbReference type="Proteomes" id="UP000002051"/>
    </source>
</evidence>
<evidence type="ECO:0000256" key="5">
    <source>
        <dbReference type="SAM" id="Phobius"/>
    </source>
</evidence>
<dbReference type="AlphaFoldDB" id="G7IKA6"/>
<dbReference type="Proteomes" id="UP000265566">
    <property type="component" value="Chromosome 2"/>
</dbReference>
<name>G7IKA6_MEDTR</name>
<sequence>MASPVWSLQQQWLFIVLPLVFTTAATSCYSSIFSFGDSLTDTGNLYFISQPQSPDCLLPPYGKTHFHHPNGRCSDGRLIVDFIAEFFRLPYLKPYLGFINGGNIEHGVNFAVAGATALDRSFFEEKEFVVEVTANYSLIVQLDGFKELLPSICNSTSSCKGVLHSSLFIVGEIGGNDYGFPLFQTSVFGDLITYVPRVVSVITSSIRELINLGAVTILVPGSLPLGCNPAYLTMFATKDEEEYDQAGCLKWLNKFFEYHNELLQTELHKLRVLYPFTNIIYADYFNAALQLYKSPEQYGFDGNAFKVCCGGGGPYNYNDSALCGNSEVIACDDPSKYVSWDGYHLTEAAHRWMTEALLEGPYTIPKFSFSCLSSE</sequence>
<dbReference type="PANTHER" id="PTHR22835:SF683">
    <property type="entry name" value="OS05G0506800 PROTEIN"/>
    <property type="match status" value="1"/>
</dbReference>
<feature type="transmembrane region" description="Helical" evidence="5">
    <location>
        <begin position="12"/>
        <end position="32"/>
    </location>
</feature>
<keyword evidence="5" id="KW-1133">Transmembrane helix</keyword>
<dbReference type="InterPro" id="IPR001087">
    <property type="entry name" value="GDSL"/>
</dbReference>
<keyword evidence="9" id="KW-1185">Reference proteome</keyword>
<accession>G7IKA6</accession>
<evidence type="ECO:0000256" key="3">
    <source>
        <dbReference type="ARBA" id="ARBA00022801"/>
    </source>
</evidence>
<keyword evidence="5" id="KW-0812">Transmembrane</keyword>
<evidence type="ECO:0000313" key="7">
    <source>
        <dbReference type="EMBL" id="RHN72054.1"/>
    </source>
</evidence>
<dbReference type="ExpressionAtlas" id="G7IKA6">
    <property type="expression patterns" value="differential"/>
</dbReference>
<reference evidence="6 9" key="1">
    <citation type="journal article" date="2011" name="Nature">
        <title>The Medicago genome provides insight into the evolution of rhizobial symbioses.</title>
        <authorList>
            <person name="Young N.D."/>
            <person name="Debelle F."/>
            <person name="Oldroyd G.E."/>
            <person name="Geurts R."/>
            <person name="Cannon S.B."/>
            <person name="Udvardi M.K."/>
            <person name="Benedito V.A."/>
            <person name="Mayer K.F."/>
            <person name="Gouzy J."/>
            <person name="Schoof H."/>
            <person name="Van de Peer Y."/>
            <person name="Proost S."/>
            <person name="Cook D.R."/>
            <person name="Meyers B.C."/>
            <person name="Spannagl M."/>
            <person name="Cheung F."/>
            <person name="De Mita S."/>
            <person name="Krishnakumar V."/>
            <person name="Gundlach H."/>
            <person name="Zhou S."/>
            <person name="Mudge J."/>
            <person name="Bharti A.K."/>
            <person name="Murray J.D."/>
            <person name="Naoumkina M.A."/>
            <person name="Rosen B."/>
            <person name="Silverstein K.A."/>
            <person name="Tang H."/>
            <person name="Rombauts S."/>
            <person name="Zhao P.X."/>
            <person name="Zhou P."/>
            <person name="Barbe V."/>
            <person name="Bardou P."/>
            <person name="Bechner M."/>
            <person name="Bellec A."/>
            <person name="Berger A."/>
            <person name="Berges H."/>
            <person name="Bidwell S."/>
            <person name="Bisseling T."/>
            <person name="Choisne N."/>
            <person name="Couloux A."/>
            <person name="Denny R."/>
            <person name="Deshpande S."/>
            <person name="Dai X."/>
            <person name="Doyle J.J."/>
            <person name="Dudez A.M."/>
            <person name="Farmer A.D."/>
            <person name="Fouteau S."/>
            <person name="Franken C."/>
            <person name="Gibelin C."/>
            <person name="Gish J."/>
            <person name="Goldstein S."/>
            <person name="Gonzalez A.J."/>
            <person name="Green P.J."/>
            <person name="Hallab A."/>
            <person name="Hartog M."/>
            <person name="Hua A."/>
            <person name="Humphray S.J."/>
            <person name="Jeong D.H."/>
            <person name="Jing Y."/>
            <person name="Jocker A."/>
            <person name="Kenton S.M."/>
            <person name="Kim D.J."/>
            <person name="Klee K."/>
            <person name="Lai H."/>
            <person name="Lang C."/>
            <person name="Lin S."/>
            <person name="Macmil S.L."/>
            <person name="Magdelenat G."/>
            <person name="Matthews L."/>
            <person name="McCorrison J."/>
            <person name="Monaghan E.L."/>
            <person name="Mun J.H."/>
            <person name="Najar F.Z."/>
            <person name="Nicholson C."/>
            <person name="Noirot C."/>
            <person name="O'Bleness M."/>
            <person name="Paule C.R."/>
            <person name="Poulain J."/>
            <person name="Prion F."/>
            <person name="Qin B."/>
            <person name="Qu C."/>
            <person name="Retzel E.F."/>
            <person name="Riddle C."/>
            <person name="Sallet E."/>
            <person name="Samain S."/>
            <person name="Samson N."/>
            <person name="Sanders I."/>
            <person name="Saurat O."/>
            <person name="Scarpelli C."/>
            <person name="Schiex T."/>
            <person name="Segurens B."/>
            <person name="Severin A.J."/>
            <person name="Sherrier D.J."/>
            <person name="Shi R."/>
            <person name="Sims S."/>
            <person name="Singer S.R."/>
            <person name="Sinharoy S."/>
            <person name="Sterck L."/>
            <person name="Viollet A."/>
            <person name="Wang B.B."/>
            <person name="Wang K."/>
            <person name="Wang M."/>
            <person name="Wang X."/>
            <person name="Warfsmann J."/>
            <person name="Weissenbach J."/>
            <person name="White D.D."/>
            <person name="White J.D."/>
            <person name="Wiley G.B."/>
            <person name="Wincker P."/>
            <person name="Xing Y."/>
            <person name="Yang L."/>
            <person name="Yao Z."/>
            <person name="Ying F."/>
            <person name="Zhai J."/>
            <person name="Zhou L."/>
            <person name="Zuber A."/>
            <person name="Denarie J."/>
            <person name="Dixon R.A."/>
            <person name="May G.D."/>
            <person name="Schwartz D.C."/>
            <person name="Rogers J."/>
            <person name="Quetier F."/>
            <person name="Town C.D."/>
            <person name="Roe B.A."/>
        </authorList>
    </citation>
    <scope>NUCLEOTIDE SEQUENCE [LARGE SCALE GENOMIC DNA]</scope>
    <source>
        <strain evidence="6">A17</strain>
        <strain evidence="8 9">cv. Jemalong A17</strain>
    </source>
</reference>
<dbReference type="InterPro" id="IPR036514">
    <property type="entry name" value="SGNH_hydro_sf"/>
</dbReference>
<dbReference type="OMA" id="IPAMAFP"/>
<dbReference type="KEGG" id="mtr:11433598"/>
<gene>
    <name evidence="8" type="primary">11433598</name>
    <name evidence="6" type="ordered locus">MTR_2g015590</name>
    <name evidence="7" type="ORF">MtrunA17_Chr2g0283501</name>
</gene>
<evidence type="ECO:0000256" key="1">
    <source>
        <dbReference type="ARBA" id="ARBA00008668"/>
    </source>
</evidence>
<dbReference type="Pfam" id="PF00657">
    <property type="entry name" value="Lipase_GDSL"/>
    <property type="match status" value="1"/>
</dbReference>
<keyword evidence="2" id="KW-0732">Signal</keyword>
<dbReference type="Proteomes" id="UP000002051">
    <property type="component" value="Chromosome 2"/>
</dbReference>
<dbReference type="eggNOG" id="ENOG502QSMM">
    <property type="taxonomic scope" value="Eukaryota"/>
</dbReference>
<keyword evidence="4" id="KW-0325">Glycoprotein</keyword>
<dbReference type="Gene3D" id="3.40.50.1110">
    <property type="entry name" value="SGNH hydrolase"/>
    <property type="match status" value="1"/>
</dbReference>
<evidence type="ECO:0000256" key="2">
    <source>
        <dbReference type="ARBA" id="ARBA00022729"/>
    </source>
</evidence>
<reference evidence="8" key="3">
    <citation type="submission" date="2015-04" db="UniProtKB">
        <authorList>
            <consortium name="EnsemblPlants"/>
        </authorList>
    </citation>
    <scope>IDENTIFICATION</scope>
    <source>
        <strain evidence="8">cv. Jemalong A17</strain>
    </source>
</reference>
<proteinExistence type="inferred from homology"/>
<reference evidence="6 9" key="2">
    <citation type="journal article" date="2014" name="BMC Genomics">
        <title>An improved genome release (version Mt4.0) for the model legume Medicago truncatula.</title>
        <authorList>
            <person name="Tang H."/>
            <person name="Krishnakumar V."/>
            <person name="Bidwell S."/>
            <person name="Rosen B."/>
            <person name="Chan A."/>
            <person name="Zhou S."/>
            <person name="Gentzbittel L."/>
            <person name="Childs K.L."/>
            <person name="Yandell M."/>
            <person name="Gundlach H."/>
            <person name="Mayer K.F."/>
            <person name="Schwartz D.C."/>
            <person name="Town C.D."/>
        </authorList>
    </citation>
    <scope>GENOME REANNOTATION</scope>
    <source>
        <strain evidence="6">A17</strain>
        <strain evidence="8 9">cv. Jemalong A17</strain>
    </source>
</reference>
<reference evidence="7" key="4">
    <citation type="journal article" date="2018" name="Nat. Plants">
        <title>Whole-genome landscape of Medicago truncatula symbiotic genes.</title>
        <authorList>
            <person name="Pecrix Y."/>
            <person name="Gamas P."/>
            <person name="Carrere S."/>
        </authorList>
    </citation>
    <scope>NUCLEOTIDE SEQUENCE</scope>
    <source>
        <tissue evidence="7">Leaves</tissue>
    </source>
</reference>
<dbReference type="EC" id="3.1.1.49" evidence="7"/>